<dbReference type="InterPro" id="IPR013740">
    <property type="entry name" value="Redoxin"/>
</dbReference>
<accession>A0A557S3B4</accession>
<dbReference type="GO" id="GO:0030288">
    <property type="term" value="C:outer membrane-bounded periplasmic space"/>
    <property type="evidence" value="ECO:0007669"/>
    <property type="project" value="InterPro"/>
</dbReference>
<evidence type="ECO:0000256" key="2">
    <source>
        <dbReference type="ARBA" id="ARBA00007758"/>
    </source>
</evidence>
<dbReference type="AlphaFoldDB" id="A0A557S3B4"/>
<evidence type="ECO:0000313" key="7">
    <source>
        <dbReference type="EMBL" id="TVO71912.1"/>
    </source>
</evidence>
<dbReference type="OrthoDB" id="9799347at2"/>
<dbReference type="EMBL" id="VMNH01000018">
    <property type="protein sequence ID" value="TVO71912.1"/>
    <property type="molecule type" value="Genomic_DNA"/>
</dbReference>
<proteinExistence type="inferred from homology"/>
<keyword evidence="5" id="KW-0676">Redox-active center</keyword>
<feature type="domain" description="Thioredoxin" evidence="6">
    <location>
        <begin position="33"/>
        <end position="175"/>
    </location>
</feature>
<dbReference type="PROSITE" id="PS51352">
    <property type="entry name" value="THIOREDOXIN_2"/>
    <property type="match status" value="1"/>
</dbReference>
<evidence type="ECO:0000256" key="5">
    <source>
        <dbReference type="ARBA" id="ARBA00023284"/>
    </source>
</evidence>
<dbReference type="Pfam" id="PF08534">
    <property type="entry name" value="Redoxin"/>
    <property type="match status" value="1"/>
</dbReference>
<dbReference type="Gene3D" id="3.40.30.10">
    <property type="entry name" value="Glutaredoxin"/>
    <property type="match status" value="1"/>
</dbReference>
<dbReference type="InterPro" id="IPR004799">
    <property type="entry name" value="Periplasmic_diS_OxRdtase_DsbE"/>
</dbReference>
<evidence type="ECO:0000256" key="3">
    <source>
        <dbReference type="ARBA" id="ARBA00022748"/>
    </source>
</evidence>
<dbReference type="InterPro" id="IPR050553">
    <property type="entry name" value="Thioredoxin_ResA/DsbE_sf"/>
</dbReference>
<evidence type="ECO:0000256" key="1">
    <source>
        <dbReference type="ARBA" id="ARBA00004383"/>
    </source>
</evidence>
<dbReference type="Proteomes" id="UP000316649">
    <property type="component" value="Unassembled WGS sequence"/>
</dbReference>
<dbReference type="CDD" id="cd03010">
    <property type="entry name" value="TlpA_like_DsbE"/>
    <property type="match status" value="1"/>
</dbReference>
<keyword evidence="8" id="KW-1185">Reference proteome</keyword>
<sequence length="177" mass="20029">MKARFLMPLVIFLGLAALLGVGLTLNPRDVPSVLINEKAPAFDLPDLFDPQKRVSTESMKGKVWLLNVWGTWCPECWKEHAFLNQLSKKEGVTLVGIDWRDEREEAKAFLAKKGNPFVAVGFDPESEAIMDWGVYGAPETFVIDKQGMIRKKHTGPLYPQIWESEFKPLLKQLEAES</sequence>
<dbReference type="PANTHER" id="PTHR42852:SF6">
    <property type="entry name" value="THIOL:DISULFIDE INTERCHANGE PROTEIN DSBE"/>
    <property type="match status" value="1"/>
</dbReference>
<evidence type="ECO:0000313" key="8">
    <source>
        <dbReference type="Proteomes" id="UP000316649"/>
    </source>
</evidence>
<dbReference type="InterPro" id="IPR036249">
    <property type="entry name" value="Thioredoxin-like_sf"/>
</dbReference>
<comment type="similarity">
    <text evidence="2">Belongs to the thioredoxin family. DsbE subfamily.</text>
</comment>
<comment type="caution">
    <text evidence="7">The sequence shown here is derived from an EMBL/GenBank/DDBJ whole genome shotgun (WGS) entry which is preliminary data.</text>
</comment>
<dbReference type="NCBIfam" id="TIGR00385">
    <property type="entry name" value="dsbE"/>
    <property type="match status" value="1"/>
</dbReference>
<evidence type="ECO:0000256" key="4">
    <source>
        <dbReference type="ARBA" id="ARBA00023157"/>
    </source>
</evidence>
<keyword evidence="3" id="KW-0201">Cytochrome c-type biogenesis</keyword>
<dbReference type="PANTHER" id="PTHR42852">
    <property type="entry name" value="THIOL:DISULFIDE INTERCHANGE PROTEIN DSBE"/>
    <property type="match status" value="1"/>
</dbReference>
<organism evidence="7 8">
    <name type="scientific">Sedimenticola selenatireducens</name>
    <dbReference type="NCBI Taxonomy" id="191960"/>
    <lineage>
        <taxon>Bacteria</taxon>
        <taxon>Pseudomonadati</taxon>
        <taxon>Pseudomonadota</taxon>
        <taxon>Gammaproteobacteria</taxon>
        <taxon>Chromatiales</taxon>
        <taxon>Sedimenticolaceae</taxon>
        <taxon>Sedimenticola</taxon>
    </lineage>
</organism>
<reference evidence="7 8" key="1">
    <citation type="submission" date="2019-07" db="EMBL/GenBank/DDBJ databases">
        <title>The pathways for chlorine oxyanion respiration interact through the shared metabolite chlorate.</title>
        <authorList>
            <person name="Barnum T.P."/>
            <person name="Cheng Y."/>
            <person name="Hill K.A."/>
            <person name="Lucas L.N."/>
            <person name="Carlson H.K."/>
            <person name="Coates J.D."/>
        </authorList>
    </citation>
    <scope>NUCLEOTIDE SEQUENCE [LARGE SCALE GENOMIC DNA]</scope>
    <source>
        <strain evidence="7 8">BK-1</strain>
    </source>
</reference>
<protein>
    <submittedName>
        <fullName evidence="7">DsbE family thiol:disulfide interchange protein</fullName>
    </submittedName>
</protein>
<dbReference type="GO" id="GO:0015036">
    <property type="term" value="F:disulfide oxidoreductase activity"/>
    <property type="evidence" value="ECO:0007669"/>
    <property type="project" value="InterPro"/>
</dbReference>
<dbReference type="InterPro" id="IPR013766">
    <property type="entry name" value="Thioredoxin_domain"/>
</dbReference>
<dbReference type="RefSeq" id="WP_144359623.1">
    <property type="nucleotide sequence ID" value="NZ_VMNH01000018.1"/>
</dbReference>
<dbReference type="GO" id="GO:0017004">
    <property type="term" value="P:cytochrome complex assembly"/>
    <property type="evidence" value="ECO:0007669"/>
    <property type="project" value="UniProtKB-KW"/>
</dbReference>
<dbReference type="SUPFAM" id="SSF52833">
    <property type="entry name" value="Thioredoxin-like"/>
    <property type="match status" value="1"/>
</dbReference>
<keyword evidence="4" id="KW-1015">Disulfide bond</keyword>
<gene>
    <name evidence="7" type="ORF">FHP88_13535</name>
</gene>
<comment type="subcellular location">
    <subcellularLocation>
        <location evidence="1">Cell inner membrane</location>
        <topology evidence="1">Single-pass membrane protein</topology>
        <orientation evidence="1">Periplasmic side</orientation>
    </subcellularLocation>
</comment>
<evidence type="ECO:0000259" key="6">
    <source>
        <dbReference type="PROSITE" id="PS51352"/>
    </source>
</evidence>
<name>A0A557S3B4_9GAMM</name>
<dbReference type="GO" id="GO:0005886">
    <property type="term" value="C:plasma membrane"/>
    <property type="evidence" value="ECO:0007669"/>
    <property type="project" value="UniProtKB-SubCell"/>
</dbReference>